<comment type="function">
    <text evidence="9">Essential component of the vacuolar proton pump (V-ATPase), a multimeric enzyme that catalyzes the translocation of protons across the membranes. Required for assembly and activity of the V-ATPase.</text>
</comment>
<dbReference type="PANTHER" id="PTHR11629:SF61">
    <property type="entry name" value="V-TYPE PROTON ATPASE SUBUNIT A"/>
    <property type="match status" value="1"/>
</dbReference>
<gene>
    <name evidence="11" type="ORF">RR46_06534</name>
</gene>
<accession>A0A194QCV9</accession>
<feature type="transmembrane region" description="Helical" evidence="9">
    <location>
        <begin position="479"/>
        <end position="504"/>
    </location>
</feature>
<reference evidence="11 12" key="1">
    <citation type="journal article" date="2015" name="Nat. Commun.">
        <title>Outbred genome sequencing and CRISPR/Cas9 gene editing in butterflies.</title>
        <authorList>
            <person name="Li X."/>
            <person name="Fan D."/>
            <person name="Zhang W."/>
            <person name="Liu G."/>
            <person name="Zhang L."/>
            <person name="Zhao L."/>
            <person name="Fang X."/>
            <person name="Chen L."/>
            <person name="Dong Y."/>
            <person name="Chen Y."/>
            <person name="Ding Y."/>
            <person name="Zhao R."/>
            <person name="Feng M."/>
            <person name="Zhu Y."/>
            <person name="Feng Y."/>
            <person name="Jiang X."/>
            <person name="Zhu D."/>
            <person name="Xiang H."/>
            <person name="Feng X."/>
            <person name="Li S."/>
            <person name="Wang J."/>
            <person name="Zhang G."/>
            <person name="Kronforst M.R."/>
            <person name="Wang W."/>
        </authorList>
    </citation>
    <scope>NUCLEOTIDE SEQUENCE [LARGE SCALE GENOMIC DNA]</scope>
    <source>
        <strain evidence="11">Ya'a_city_454_Px</strain>
        <tissue evidence="11">Whole body</tissue>
    </source>
</reference>
<dbReference type="InterPro" id="IPR002490">
    <property type="entry name" value="V-ATPase_116kDa_su"/>
</dbReference>
<dbReference type="PIRSF" id="PIRSF001293">
    <property type="entry name" value="ATP6V0A1"/>
    <property type="match status" value="1"/>
</dbReference>
<keyword evidence="6 9" id="KW-1133">Transmembrane helix</keyword>
<feature type="transmembrane region" description="Helical" evidence="9">
    <location>
        <begin position="574"/>
        <end position="595"/>
    </location>
</feature>
<evidence type="ECO:0000256" key="5">
    <source>
        <dbReference type="ARBA" id="ARBA00022781"/>
    </source>
</evidence>
<dbReference type="STRING" id="66420.A0A194QCV9"/>
<dbReference type="GO" id="GO:0005886">
    <property type="term" value="C:plasma membrane"/>
    <property type="evidence" value="ECO:0007669"/>
    <property type="project" value="TreeGrafter"/>
</dbReference>
<dbReference type="AlphaFoldDB" id="A0A194QCV9"/>
<dbReference type="GO" id="GO:0046961">
    <property type="term" value="F:proton-transporting ATPase activity, rotational mechanism"/>
    <property type="evidence" value="ECO:0007669"/>
    <property type="project" value="InterPro"/>
</dbReference>
<evidence type="ECO:0000256" key="4">
    <source>
        <dbReference type="ARBA" id="ARBA00022692"/>
    </source>
</evidence>
<evidence type="ECO:0000256" key="9">
    <source>
        <dbReference type="RuleBase" id="RU361189"/>
    </source>
</evidence>
<dbReference type="EMBL" id="KQ459185">
    <property type="protein sequence ID" value="KPJ03378.1"/>
    <property type="molecule type" value="Genomic_DNA"/>
</dbReference>
<evidence type="ECO:0000313" key="12">
    <source>
        <dbReference type="Proteomes" id="UP000053268"/>
    </source>
</evidence>
<dbReference type="Pfam" id="PF01496">
    <property type="entry name" value="V_ATPase_I"/>
    <property type="match status" value="1"/>
</dbReference>
<keyword evidence="8 9" id="KW-0472">Membrane</keyword>
<dbReference type="Proteomes" id="UP000053268">
    <property type="component" value="Unassembled WGS sequence"/>
</dbReference>
<keyword evidence="4 9" id="KW-0812">Transmembrane</keyword>
<feature type="transmembrane region" description="Helical" evidence="9">
    <location>
        <begin position="677"/>
        <end position="695"/>
    </location>
</feature>
<keyword evidence="10" id="KW-0175">Coiled coil</keyword>
<keyword evidence="3 9" id="KW-0813">Transport</keyword>
<comment type="subcellular location">
    <subcellularLocation>
        <location evidence="1">Membrane</location>
        <topology evidence="1">Multi-pass membrane protein</topology>
    </subcellularLocation>
</comment>
<dbReference type="InterPro" id="IPR026028">
    <property type="entry name" value="V-type_ATPase_116kDa_su_euka"/>
</dbReference>
<comment type="similarity">
    <text evidence="2 9">Belongs to the V-ATPase 116 kDa subunit family.</text>
</comment>
<feature type="transmembrane region" description="Helical" evidence="9">
    <location>
        <begin position="788"/>
        <end position="809"/>
    </location>
</feature>
<keyword evidence="5 9" id="KW-0375">Hydrogen ion transport</keyword>
<feature type="transmembrane region" description="Helical" evidence="9">
    <location>
        <begin position="602"/>
        <end position="625"/>
    </location>
</feature>
<evidence type="ECO:0000256" key="1">
    <source>
        <dbReference type="ARBA" id="ARBA00004141"/>
    </source>
</evidence>
<feature type="transmembrane region" description="Helical" evidence="9">
    <location>
        <begin position="637"/>
        <end position="656"/>
    </location>
</feature>
<evidence type="ECO:0000256" key="2">
    <source>
        <dbReference type="ARBA" id="ARBA00009904"/>
    </source>
</evidence>
<dbReference type="PANTHER" id="PTHR11629">
    <property type="entry name" value="VACUOLAR PROTON ATPASES"/>
    <property type="match status" value="1"/>
</dbReference>
<evidence type="ECO:0000256" key="7">
    <source>
        <dbReference type="ARBA" id="ARBA00023065"/>
    </source>
</evidence>
<name>A0A194QCV9_PAPXU</name>
<dbReference type="GO" id="GO:0007035">
    <property type="term" value="P:vacuolar acidification"/>
    <property type="evidence" value="ECO:0007669"/>
    <property type="project" value="TreeGrafter"/>
</dbReference>
<evidence type="ECO:0000256" key="6">
    <source>
        <dbReference type="ARBA" id="ARBA00022989"/>
    </source>
</evidence>
<organism evidence="11 12">
    <name type="scientific">Papilio xuthus</name>
    <name type="common">Asian swallowtail butterfly</name>
    <dbReference type="NCBI Taxonomy" id="66420"/>
    <lineage>
        <taxon>Eukaryota</taxon>
        <taxon>Metazoa</taxon>
        <taxon>Ecdysozoa</taxon>
        <taxon>Arthropoda</taxon>
        <taxon>Hexapoda</taxon>
        <taxon>Insecta</taxon>
        <taxon>Pterygota</taxon>
        <taxon>Neoptera</taxon>
        <taxon>Endopterygota</taxon>
        <taxon>Lepidoptera</taxon>
        <taxon>Glossata</taxon>
        <taxon>Ditrysia</taxon>
        <taxon>Papilionoidea</taxon>
        <taxon>Papilionidae</taxon>
        <taxon>Papilioninae</taxon>
        <taxon>Papilio</taxon>
    </lineage>
</organism>
<evidence type="ECO:0000256" key="8">
    <source>
        <dbReference type="ARBA" id="ARBA00023136"/>
    </source>
</evidence>
<evidence type="ECO:0000313" key="11">
    <source>
        <dbReference type="EMBL" id="KPJ03378.1"/>
    </source>
</evidence>
<evidence type="ECO:0000256" key="10">
    <source>
        <dbReference type="SAM" id="Coils"/>
    </source>
</evidence>
<evidence type="ECO:0000256" key="3">
    <source>
        <dbReference type="ARBA" id="ARBA00022448"/>
    </source>
</evidence>
<protein>
    <recommendedName>
        <fullName evidence="9">V-type proton ATPase subunit a</fullName>
    </recommendedName>
</protein>
<keyword evidence="7 9" id="KW-0406">Ion transport</keyword>
<proteinExistence type="inferred from homology"/>
<feature type="coiled-coil region" evidence="10">
    <location>
        <begin position="138"/>
        <end position="172"/>
    </location>
</feature>
<dbReference type="GO" id="GO:0000220">
    <property type="term" value="C:vacuolar proton-transporting V-type ATPase, V0 domain"/>
    <property type="evidence" value="ECO:0007669"/>
    <property type="project" value="InterPro"/>
</dbReference>
<feature type="transmembrane region" description="Helical" evidence="9">
    <location>
        <begin position="441"/>
        <end position="467"/>
    </location>
</feature>
<sequence>MAGTMSCYLARPPYAAVPERLTPAQPRCGKGQVRTQVELTIYDAGYTMGSMFRSEEMVLCQLFVQPEAAYISMYELGEAGIAQFRDLNPHVNDFQRRYVSEVRRCSEMERKLRYVRGELPEPPPPPKPSPTVLSPREINILEERIDYVESEIQEITRNAQNLKTDYLSLKELKLLIEKTQTFFQDHSHHRKISASVQVYNNEGVLGHLGFIAGVVATPKVPSFERMLWRISHGNIFFKQAQIDEPLKDPVTGHELQKTVFVVFFHGEQIKLRVKKVCNGFQATLYHCPATYKEQQEMLAGVDSRIKDLEIVLEQTEQHRRLVLANIARDLSTWLVAVRREQAIYHTLNMFSMDIVKKCLIAECWVPRTDLPILQKALDNGVKASGSPIPSFLHHVPTHETPPTFNRVNKFTSGFQNLIDSYGVASYREVNPALYTIITFPFLFAVMFGDVGHGLIMTAFAAIIIILEKRLAKKKTDNEIWNIFFGGRYIILLMGIFSIYTGLIYNDMFSKSLNIFGSSWRNTYDNETLVRHRMLELDPAIAYTQTPYPFGLDPAWQFAANNIIFLNSFKMKLSIIFGVIHMAFGVTMSVVNFNFFKKNYMIYLQYIPQILFLLLLFWYLCILMFMKWTMYSAVSPDPAYGTYCAPSVLIIFINMMLMKKSDSRPPCPQNMYAGQEPLQKTFLAVAFLCVPIMLFGKPVYQMIADKKKKQYQQGVESGDVVEKDPHDGGMGEVLITQAIHTIEYVLGTVSHTASYLRLWALSLAHAQLSAVLWQRVLRIGLGGGSPINAILLYVIFAVWAFFTLAILVLMEGLSAFLHTLRLHWVEFMSKFYEGQGYAFVPFSFAAILEREDDDLVVQKNGAAQE</sequence>
<keyword evidence="12" id="KW-1185">Reference proteome</keyword>
<dbReference type="GO" id="GO:0051117">
    <property type="term" value="F:ATPase binding"/>
    <property type="evidence" value="ECO:0007669"/>
    <property type="project" value="TreeGrafter"/>
</dbReference>